<reference evidence="1 2" key="1">
    <citation type="submission" date="2019-04" db="EMBL/GenBank/DDBJ databases">
        <authorList>
            <person name="Liu Q."/>
            <person name="Xin Y.-H."/>
        </authorList>
    </citation>
    <scope>NUCLEOTIDE SEQUENCE [LARGE SCALE GENOMIC DNA]</scope>
    <source>
        <strain evidence="1 2">AM23</strain>
    </source>
</reference>
<dbReference type="Proteomes" id="UP000305233">
    <property type="component" value="Unassembled WGS sequence"/>
</dbReference>
<dbReference type="OrthoDB" id="4726615at2"/>
<name>A0A4V3Z603_9MICC</name>
<accession>A0A4V3Z603</accession>
<sequence>MTSTTNNDAYWDTPGALRASDALTPSECWALATTQSTGRLGFFREGLLDIFPVSYLVLDERLYFRTSPDGVIATSDLSRVAFQVDQVNQQARTGWSVLANGPATPVEDEALLTRLWGRTMDEPLAPGRRDRFYSLAPVRLRGRRVGTAR</sequence>
<dbReference type="AlphaFoldDB" id="A0A4V3Z603"/>
<dbReference type="EMBL" id="SSWH01000003">
    <property type="protein sequence ID" value="THJ67469.1"/>
    <property type="molecule type" value="Genomic_DNA"/>
</dbReference>
<organism evidence="1 2">
    <name type="scientific">Arthrobacter echini</name>
    <dbReference type="NCBI Taxonomy" id="1529066"/>
    <lineage>
        <taxon>Bacteria</taxon>
        <taxon>Bacillati</taxon>
        <taxon>Actinomycetota</taxon>
        <taxon>Actinomycetes</taxon>
        <taxon>Micrococcales</taxon>
        <taxon>Micrococcaceae</taxon>
        <taxon>Arthrobacter</taxon>
    </lineage>
</organism>
<keyword evidence="2" id="KW-1185">Reference proteome</keyword>
<evidence type="ECO:0000313" key="2">
    <source>
        <dbReference type="Proteomes" id="UP000305233"/>
    </source>
</evidence>
<protein>
    <submittedName>
        <fullName evidence="1">Pyridoxamine 5'-phosphate oxidase family protein</fullName>
    </submittedName>
</protein>
<dbReference type="RefSeq" id="WP_136453407.1">
    <property type="nucleotide sequence ID" value="NZ_SSWH01000003.1"/>
</dbReference>
<dbReference type="SUPFAM" id="SSF50475">
    <property type="entry name" value="FMN-binding split barrel"/>
    <property type="match status" value="1"/>
</dbReference>
<evidence type="ECO:0000313" key="1">
    <source>
        <dbReference type="EMBL" id="THJ67469.1"/>
    </source>
</evidence>
<dbReference type="InterPro" id="IPR012349">
    <property type="entry name" value="Split_barrel_FMN-bd"/>
</dbReference>
<proteinExistence type="predicted"/>
<dbReference type="Pfam" id="PF12900">
    <property type="entry name" value="Pyridox_ox_2"/>
    <property type="match status" value="1"/>
</dbReference>
<comment type="caution">
    <text evidence="1">The sequence shown here is derived from an EMBL/GenBank/DDBJ whole genome shotgun (WGS) entry which is preliminary data.</text>
</comment>
<dbReference type="InterPro" id="IPR024747">
    <property type="entry name" value="Pyridox_Oxase-rel"/>
</dbReference>
<dbReference type="Gene3D" id="2.30.110.10">
    <property type="entry name" value="Electron Transport, Fmn-binding Protein, Chain A"/>
    <property type="match status" value="1"/>
</dbReference>
<gene>
    <name evidence="1" type="ORF">E8P82_05070</name>
</gene>